<dbReference type="AlphaFoldDB" id="A0A1J0A8N5"/>
<dbReference type="PANTHER" id="PTHR39166">
    <property type="entry name" value="BLL1166 PROTEIN"/>
    <property type="match status" value="1"/>
</dbReference>
<dbReference type="Pfam" id="PF06042">
    <property type="entry name" value="NTP_transf_6"/>
    <property type="match status" value="1"/>
</dbReference>
<dbReference type="Proteomes" id="UP000191200">
    <property type="component" value="Chromosome"/>
</dbReference>
<dbReference type="InterPro" id="IPR009267">
    <property type="entry name" value="NTP_transf_6"/>
</dbReference>
<sequence length="173" mass="20616">MRLLKIIDDLSLQDAWIVAGTVRNYLWNVLSKSNELDVTTDIDVAFYDKDIPYEKNQEIQDELMKKYPDFNWEVKNQVYMHIHNSNTSVYKSSRDAVYHYPEKCTSIALRINKGEIDVFCPYGLEDIEHFVVSPTSYIMSDRERIKLYNERQKTKKWNEKYSRLSIILAKMEK</sequence>
<dbReference type="EMBL" id="CP017267">
    <property type="protein sequence ID" value="APB32279.1"/>
    <property type="molecule type" value="Genomic_DNA"/>
</dbReference>
<reference evidence="1 2" key="1">
    <citation type="submission" date="2016-09" db="EMBL/GenBank/DDBJ databases">
        <title>Vagococcus teuberi sp. nov., isolated from the Malian artisanal sour milk fene.</title>
        <authorList>
            <person name="Wullschleger S."/>
            <person name="Seifert C."/>
            <person name="Baumgartner S."/>
            <person name="Lacroix C."/>
            <person name="Bonfoh B."/>
            <person name="Stevens M.J."/>
            <person name="Meile L."/>
        </authorList>
    </citation>
    <scope>NUCLEOTIDE SEQUENCE [LARGE SCALE GENOMIC DNA]</scope>
    <source>
        <strain evidence="1 2">DSM 21459</strain>
    </source>
</reference>
<protein>
    <recommendedName>
        <fullName evidence="3">Nucleotidyltransferase</fullName>
    </recommendedName>
</protein>
<name>A0A1J0A8N5_9ENTE</name>
<gene>
    <name evidence="1" type="ORF">BHY08_09710</name>
</gene>
<evidence type="ECO:0000313" key="1">
    <source>
        <dbReference type="EMBL" id="APB32279.1"/>
    </source>
</evidence>
<dbReference type="KEGG" id="vte:BHY08_09710"/>
<organism evidence="1 2">
    <name type="scientific">Vagococcus teuberi</name>
    <dbReference type="NCBI Taxonomy" id="519472"/>
    <lineage>
        <taxon>Bacteria</taxon>
        <taxon>Bacillati</taxon>
        <taxon>Bacillota</taxon>
        <taxon>Bacilli</taxon>
        <taxon>Lactobacillales</taxon>
        <taxon>Enterococcaceae</taxon>
        <taxon>Vagococcus</taxon>
    </lineage>
</organism>
<evidence type="ECO:0008006" key="3">
    <source>
        <dbReference type="Google" id="ProtNLM"/>
    </source>
</evidence>
<dbReference type="PANTHER" id="PTHR39166:SF1">
    <property type="entry name" value="BLL1166 PROTEIN"/>
    <property type="match status" value="1"/>
</dbReference>
<proteinExistence type="predicted"/>
<accession>A0A1J0A8N5</accession>
<evidence type="ECO:0000313" key="2">
    <source>
        <dbReference type="Proteomes" id="UP000191200"/>
    </source>
</evidence>
<dbReference type="STRING" id="519472.BHY08_09710"/>
<keyword evidence="2" id="KW-1185">Reference proteome</keyword>